<feature type="transmembrane region" description="Helical" evidence="1">
    <location>
        <begin position="66"/>
        <end position="86"/>
    </location>
</feature>
<reference evidence="2 3" key="1">
    <citation type="submission" date="2021-01" db="EMBL/GenBank/DDBJ databases">
        <title>Prevotella A2931 sp. nov.</title>
        <authorList>
            <person name="Buhl M."/>
            <person name="Oberhettinger P."/>
        </authorList>
    </citation>
    <scope>NUCLEOTIDE SEQUENCE [LARGE SCALE GENOMIC DNA]</scope>
    <source>
        <strain evidence="2 3">A2931</strain>
    </source>
</reference>
<keyword evidence="3" id="KW-1185">Reference proteome</keyword>
<feature type="transmembrane region" description="Helical" evidence="1">
    <location>
        <begin position="12"/>
        <end position="34"/>
    </location>
</feature>
<feature type="transmembrane region" description="Helical" evidence="1">
    <location>
        <begin position="136"/>
        <end position="152"/>
    </location>
</feature>
<comment type="caution">
    <text evidence="2">The sequence shown here is derived from an EMBL/GenBank/DDBJ whole genome shotgun (WGS) entry which is preliminary data.</text>
</comment>
<proteinExistence type="predicted"/>
<gene>
    <name evidence="2" type="ORF">JHU38_04885</name>
</gene>
<keyword evidence="1" id="KW-1133">Transmembrane helix</keyword>
<organism evidence="2 3">
    <name type="scientific">Prevotella illustrans</name>
    <dbReference type="NCBI Taxonomy" id="2800387"/>
    <lineage>
        <taxon>Bacteria</taxon>
        <taxon>Pseudomonadati</taxon>
        <taxon>Bacteroidota</taxon>
        <taxon>Bacteroidia</taxon>
        <taxon>Bacteroidales</taxon>
        <taxon>Prevotellaceae</taxon>
        <taxon>Prevotella</taxon>
    </lineage>
</organism>
<evidence type="ECO:0000313" key="2">
    <source>
        <dbReference type="EMBL" id="MBO1363116.1"/>
    </source>
</evidence>
<dbReference type="EMBL" id="JAERMS010000010">
    <property type="protein sequence ID" value="MBO1363116.1"/>
    <property type="molecule type" value="Genomic_DNA"/>
</dbReference>
<feature type="transmembrane region" description="Helical" evidence="1">
    <location>
        <begin position="314"/>
        <end position="331"/>
    </location>
</feature>
<protein>
    <submittedName>
        <fullName evidence="2">DUF5009 domain-containing protein</fullName>
    </submittedName>
</protein>
<dbReference type="PANTHER" id="PTHR31061:SF24">
    <property type="entry name" value="LD22376P"/>
    <property type="match status" value="1"/>
</dbReference>
<evidence type="ECO:0000256" key="1">
    <source>
        <dbReference type="SAM" id="Phobius"/>
    </source>
</evidence>
<feature type="transmembrane region" description="Helical" evidence="1">
    <location>
        <begin position="159"/>
        <end position="176"/>
    </location>
</feature>
<feature type="transmembrane region" description="Helical" evidence="1">
    <location>
        <begin position="107"/>
        <end position="124"/>
    </location>
</feature>
<feature type="transmembrane region" description="Helical" evidence="1">
    <location>
        <begin position="351"/>
        <end position="372"/>
    </location>
</feature>
<keyword evidence="1" id="KW-0812">Transmembrane</keyword>
<name>A0ABS3M4L1_9BACT</name>
<accession>A0ABS3M4L1</accession>
<dbReference type="RefSeq" id="WP_107581248.1">
    <property type="nucleotide sequence ID" value="NZ_JAERMS010000010.1"/>
</dbReference>
<feature type="transmembrane region" description="Helical" evidence="1">
    <location>
        <begin position="253"/>
        <end position="272"/>
    </location>
</feature>
<feature type="transmembrane region" description="Helical" evidence="1">
    <location>
        <begin position="278"/>
        <end position="302"/>
    </location>
</feature>
<evidence type="ECO:0000313" key="3">
    <source>
        <dbReference type="Proteomes" id="UP000664265"/>
    </source>
</evidence>
<dbReference type="PANTHER" id="PTHR31061">
    <property type="entry name" value="LD22376P"/>
    <property type="match status" value="1"/>
</dbReference>
<dbReference type="Proteomes" id="UP000664265">
    <property type="component" value="Unassembled WGS sequence"/>
</dbReference>
<feature type="transmembrane region" description="Helical" evidence="1">
    <location>
        <begin position="218"/>
        <end position="241"/>
    </location>
</feature>
<keyword evidence="1" id="KW-0472">Membrane</keyword>
<sequence length="380" mass="44108">METAHNQQKPQRLLSLDILRGADLAFLVLIQPILLKTLEVSQPAEGTVGHFIMGQLLHLPWQGFCFWDIIMPLFMFMSGITIPFAMSRYKRGERVDGRFFRRILKRFIILWLLGMVVQGNLLAFDLRQLHLFSNTLQSIAIGYVVVAFLFVFCRLRTQILAVSLLFAAYIAIFAIWGQFDFTIDSNICEEIDRQVLGRFRDGVIWQDDRWTWDPTYHYTWIMSSLNFVVTVYLGTLAGYILKSTRPAMTKFGWLMGGGILMIAIALMMHPWIPIIKHIWSSSMTLFAGGICFLLMGLFYYAIDVRGWRRGLMWLRFYGMNSLAAYILGEYINFESLTDSLFFGLRQWTGDYYSVVNATMQGVWVLLILRLMYKLNIYIKA</sequence>